<dbReference type="InterPro" id="IPR037046">
    <property type="entry name" value="AlkA_N_sf"/>
</dbReference>
<evidence type="ECO:0000256" key="9">
    <source>
        <dbReference type="ARBA" id="ARBA00022833"/>
    </source>
</evidence>
<keyword evidence="12" id="KW-0010">Activator</keyword>
<dbReference type="InterPro" id="IPR051912">
    <property type="entry name" value="Alkylbase_DNA_Glycosylase/TA"/>
</dbReference>
<dbReference type="InterPro" id="IPR011257">
    <property type="entry name" value="DNA_glycosylase"/>
</dbReference>
<evidence type="ECO:0000256" key="12">
    <source>
        <dbReference type="ARBA" id="ARBA00023159"/>
    </source>
</evidence>
<dbReference type="Gene3D" id="3.30.310.20">
    <property type="entry name" value="DNA-3-methyladenine glycosylase AlkA, N-terminal domain"/>
    <property type="match status" value="1"/>
</dbReference>
<dbReference type="SUPFAM" id="SSF57884">
    <property type="entry name" value="Ada DNA repair protein, N-terminal domain (N-Ada 10)"/>
    <property type="match status" value="1"/>
</dbReference>
<dbReference type="EMBL" id="OU015430">
    <property type="protein sequence ID" value="CAG4975748.1"/>
    <property type="molecule type" value="Genomic_DNA"/>
</dbReference>
<comment type="similarity">
    <text evidence="3">Belongs to the alkylbase DNA glycosidase AlkA family.</text>
</comment>
<dbReference type="InterPro" id="IPR000035">
    <property type="entry name" value="Alkylbase_DNA_glycsylse_CS"/>
</dbReference>
<dbReference type="InterPro" id="IPR018060">
    <property type="entry name" value="HTH_AraC"/>
</dbReference>
<dbReference type="InterPro" id="IPR023170">
    <property type="entry name" value="HhH_base_excis_C"/>
</dbReference>
<evidence type="ECO:0000256" key="8">
    <source>
        <dbReference type="ARBA" id="ARBA00022763"/>
    </source>
</evidence>
<evidence type="ECO:0000256" key="2">
    <source>
        <dbReference type="ARBA" id="ARBA00001947"/>
    </source>
</evidence>
<dbReference type="Gene3D" id="1.10.340.30">
    <property type="entry name" value="Hypothetical protein, domain 2"/>
    <property type="match status" value="1"/>
</dbReference>
<evidence type="ECO:0000256" key="6">
    <source>
        <dbReference type="ARBA" id="ARBA00022679"/>
    </source>
</evidence>
<evidence type="ECO:0000256" key="15">
    <source>
        <dbReference type="SAM" id="MobiDB-lite"/>
    </source>
</evidence>
<dbReference type="Pfam" id="PF00730">
    <property type="entry name" value="HhH-GPD"/>
    <property type="match status" value="1"/>
</dbReference>
<dbReference type="InterPro" id="IPR009057">
    <property type="entry name" value="Homeodomain-like_sf"/>
</dbReference>
<keyword evidence="9" id="KW-0862">Zinc</keyword>
<evidence type="ECO:0000256" key="4">
    <source>
        <dbReference type="ARBA" id="ARBA00012000"/>
    </source>
</evidence>
<comment type="cofactor">
    <cofactor evidence="2">
        <name>Zn(2+)</name>
        <dbReference type="ChEBI" id="CHEBI:29105"/>
    </cofactor>
</comment>
<organism evidence="17 18">
    <name type="scientific">Novilysobacter luteus</name>
    <dbReference type="NCBI Taxonomy" id="2822368"/>
    <lineage>
        <taxon>Bacteria</taxon>
        <taxon>Pseudomonadati</taxon>
        <taxon>Pseudomonadota</taxon>
        <taxon>Gammaproteobacteria</taxon>
        <taxon>Lysobacterales</taxon>
        <taxon>Lysobacteraceae</taxon>
        <taxon>Novilysobacter</taxon>
    </lineage>
</organism>
<feature type="domain" description="HTH araC/xylS-type" evidence="16">
    <location>
        <begin position="95"/>
        <end position="193"/>
    </location>
</feature>
<dbReference type="Pfam" id="PF12833">
    <property type="entry name" value="HTH_18"/>
    <property type="match status" value="1"/>
</dbReference>
<dbReference type="Gene3D" id="3.40.10.10">
    <property type="entry name" value="DNA Methylphosphotriester Repair Domain"/>
    <property type="match status" value="1"/>
</dbReference>
<dbReference type="SMART" id="SM00478">
    <property type="entry name" value="ENDO3c"/>
    <property type="match status" value="1"/>
</dbReference>
<dbReference type="PROSITE" id="PS00516">
    <property type="entry name" value="ALKYLBASE_DNA_GLYCOS"/>
    <property type="match status" value="1"/>
</dbReference>
<keyword evidence="7" id="KW-0479">Metal-binding</keyword>
<keyword evidence="13" id="KW-0804">Transcription</keyword>
<dbReference type="Pfam" id="PF02805">
    <property type="entry name" value="Ada_Zn_binding"/>
    <property type="match status" value="1"/>
</dbReference>
<comment type="catalytic activity">
    <reaction evidence="1">
        <text>Hydrolysis of alkylated DNA, releasing 3-methyladenine, 3-methylguanine, 7-methylguanine and 7-methyladenine.</text>
        <dbReference type="EC" id="3.2.2.21"/>
    </reaction>
</comment>
<keyword evidence="14" id="KW-0234">DNA repair</keyword>
<keyword evidence="11" id="KW-0238">DNA-binding</keyword>
<dbReference type="SMART" id="SM00342">
    <property type="entry name" value="HTH_ARAC"/>
    <property type="match status" value="1"/>
</dbReference>
<dbReference type="PROSITE" id="PS01124">
    <property type="entry name" value="HTH_ARAC_FAMILY_2"/>
    <property type="match status" value="1"/>
</dbReference>
<dbReference type="InterPro" id="IPR018062">
    <property type="entry name" value="HTH_AraC-typ_CS"/>
</dbReference>
<name>A0ABM8UH26_9GAMM</name>
<dbReference type="CDD" id="cd00056">
    <property type="entry name" value="ENDO3c"/>
    <property type="match status" value="1"/>
</dbReference>
<dbReference type="InterPro" id="IPR035451">
    <property type="entry name" value="Ada-like_dom_sf"/>
</dbReference>
<dbReference type="PROSITE" id="PS00041">
    <property type="entry name" value="HTH_ARAC_FAMILY_1"/>
    <property type="match status" value="1"/>
</dbReference>
<dbReference type="SUPFAM" id="SSF46689">
    <property type="entry name" value="Homeodomain-like"/>
    <property type="match status" value="1"/>
</dbReference>
<evidence type="ECO:0000256" key="7">
    <source>
        <dbReference type="ARBA" id="ARBA00022723"/>
    </source>
</evidence>
<dbReference type="PANTHER" id="PTHR43003">
    <property type="entry name" value="DNA-3-METHYLADENINE GLYCOSYLASE"/>
    <property type="match status" value="1"/>
</dbReference>
<dbReference type="InterPro" id="IPR004026">
    <property type="entry name" value="Ada_DNA_repair_Zn-bd"/>
</dbReference>
<keyword evidence="18" id="KW-1185">Reference proteome</keyword>
<dbReference type="Gene3D" id="1.10.1670.10">
    <property type="entry name" value="Helix-hairpin-Helix base-excision DNA repair enzymes (C-terminal)"/>
    <property type="match status" value="1"/>
</dbReference>
<evidence type="ECO:0000256" key="14">
    <source>
        <dbReference type="ARBA" id="ARBA00023204"/>
    </source>
</evidence>
<keyword evidence="10" id="KW-0805">Transcription regulation</keyword>
<evidence type="ECO:0000313" key="18">
    <source>
        <dbReference type="Proteomes" id="UP000680116"/>
    </source>
</evidence>
<keyword evidence="5" id="KW-0489">Methyltransferase</keyword>
<reference evidence="17 18" key="1">
    <citation type="submission" date="2021-04" db="EMBL/GenBank/DDBJ databases">
        <authorList>
            <person name="Rodrigo-Torres L."/>
            <person name="Arahal R. D."/>
            <person name="Lucena T."/>
        </authorList>
    </citation>
    <scope>NUCLEOTIDE SEQUENCE [LARGE SCALE GENOMIC DNA]</scope>
    <source>
        <strain evidence="17 18">CECT 30171</strain>
    </source>
</reference>
<evidence type="ECO:0000256" key="11">
    <source>
        <dbReference type="ARBA" id="ARBA00023125"/>
    </source>
</evidence>
<dbReference type="RefSeq" id="WP_215218543.1">
    <property type="nucleotide sequence ID" value="NZ_OU015430.1"/>
</dbReference>
<dbReference type="SMART" id="SM01009">
    <property type="entry name" value="AlkA_N"/>
    <property type="match status" value="1"/>
</dbReference>
<evidence type="ECO:0000256" key="10">
    <source>
        <dbReference type="ARBA" id="ARBA00023015"/>
    </source>
</evidence>
<dbReference type="SUPFAM" id="SSF48150">
    <property type="entry name" value="DNA-glycosylase"/>
    <property type="match status" value="1"/>
</dbReference>
<evidence type="ECO:0000256" key="5">
    <source>
        <dbReference type="ARBA" id="ARBA00022603"/>
    </source>
</evidence>
<dbReference type="PANTHER" id="PTHR43003:SF13">
    <property type="entry name" value="DNA-3-METHYLADENINE GLYCOSYLASE 2"/>
    <property type="match status" value="1"/>
</dbReference>
<dbReference type="InterPro" id="IPR010316">
    <property type="entry name" value="AlkA_N"/>
</dbReference>
<proteinExistence type="inferred from homology"/>
<sequence>MPSIAARTATPDPQVCEQARLSRDARFDGLFFTAVASTGIYCRPVCPAPPPKRENVSYYANAAAAEAAGYRPCLRCRPELAPGDDSWRRGDATVARALKLIDQGALADAPLADLARRVGLGERQLRRLFVDRLGAAPLGVHGTRRLLFAKQLLTETALPITEVALAAGFGSLRRFNTSFREAYRMAPRDLRRRPRAASDETLTLRLGYRPPYDFPAMLAFLRHRALPAVEVVGEDAYARVIAPPEDAPDAAPGWLRVSEAGGDGHALLLQVHGVAPARLLPIVARLRRMFDLDADPRVISAALSSDPSLQPMLQRHPGLRLPSGWDGFEIAVRAVLGQQVSVVAARTLATRLAHTFGRPLDTPLAPGLERLFPAPAALADADLSSIGVTRARADTLRGIARALLDGRVDFNAERTLEDFTARWVALPGIGPWTAQYIAMRALGHPDAFPAEDLVLRRVAADGDAALTTRALSGRAEAWRPWRAYAVIHMWRHASEEAVAAASHTAPAARRERPPGTPASRSRTARGTRVAHPRGGHA</sequence>
<protein>
    <recommendedName>
        <fullName evidence="4">DNA-3-methyladenine glycosylase II</fullName>
        <ecNumber evidence="4">3.2.2.21</ecNumber>
    </recommendedName>
</protein>
<evidence type="ECO:0000313" key="17">
    <source>
        <dbReference type="EMBL" id="CAG4975748.1"/>
    </source>
</evidence>
<feature type="compositionally biased region" description="Basic residues" evidence="15">
    <location>
        <begin position="522"/>
        <end position="537"/>
    </location>
</feature>
<evidence type="ECO:0000259" key="16">
    <source>
        <dbReference type="PROSITE" id="PS01124"/>
    </source>
</evidence>
<dbReference type="Proteomes" id="UP000680116">
    <property type="component" value="Chromosome"/>
</dbReference>
<dbReference type="Pfam" id="PF06029">
    <property type="entry name" value="AlkA_N"/>
    <property type="match status" value="1"/>
</dbReference>
<gene>
    <name evidence="17" type="primary">alkA</name>
    <name evidence="17" type="ORF">LYB30171_02001</name>
</gene>
<keyword evidence="6" id="KW-0808">Transferase</keyword>
<dbReference type="EC" id="3.2.2.21" evidence="4"/>
<evidence type="ECO:0000256" key="3">
    <source>
        <dbReference type="ARBA" id="ARBA00010817"/>
    </source>
</evidence>
<accession>A0ABM8UH26</accession>
<feature type="region of interest" description="Disordered" evidence="15">
    <location>
        <begin position="500"/>
        <end position="537"/>
    </location>
</feature>
<evidence type="ECO:0000256" key="1">
    <source>
        <dbReference type="ARBA" id="ARBA00000086"/>
    </source>
</evidence>
<evidence type="ECO:0000256" key="13">
    <source>
        <dbReference type="ARBA" id="ARBA00023163"/>
    </source>
</evidence>
<dbReference type="SUPFAM" id="SSF55945">
    <property type="entry name" value="TATA-box binding protein-like"/>
    <property type="match status" value="1"/>
</dbReference>
<dbReference type="InterPro" id="IPR003265">
    <property type="entry name" value="HhH-GPD_domain"/>
</dbReference>
<dbReference type="Gene3D" id="1.10.10.60">
    <property type="entry name" value="Homeodomain-like"/>
    <property type="match status" value="1"/>
</dbReference>
<keyword evidence="8" id="KW-0227">DNA damage</keyword>